<sequence length="480" mass="50870">MKQKLLFVLMLITQSFFAQWNQVGSDIDSDKQDNFFGKSIAINNLGDIVAVGATDDDESSTIFNNGVVTVYKKNEANEWIQYGNKIIGESANDESSYSLSINGAGTIVAVGSIKNNDAGINSGHVRVYEYNAGTWTQIGADLDGLSGDFSGTSVSLNQSGTILAVGAPKNSTNALESGAVRIYEYSSGNWTLSSVFYGQTAEDNLGFSVSLNGQGTKLVVGAPGNSTNGNFAGLVRIYEYSSGSWALHSDLYNQTAEDYFGVSVDMNELGNIIVIGASKSDGEAGVDTGHTSVYQYNSGAWSKIGNNIQGEGSQDESGSVVSINSNGSIIAIGAKRNGESASKHGHVRVYKNESGTWLQQGNDIDGEANFDESGISIDLNNEGSIVAIGASLNDGVGPNSGHARIFKYEEVLLTNSTSVINGLTITFVNNSFKSNLPNIKLLIKNILGQELPNHSIQSGVYFVQAQNSTGAIQLFKLLVK</sequence>
<proteinExistence type="predicted"/>
<evidence type="ECO:0000313" key="2">
    <source>
        <dbReference type="EMBL" id="NIJ43846.1"/>
    </source>
</evidence>
<dbReference type="Gene3D" id="2.120.10.80">
    <property type="entry name" value="Kelch-type beta propeller"/>
    <property type="match status" value="1"/>
</dbReference>
<dbReference type="PROSITE" id="PS51470">
    <property type="entry name" value="FG_GAP"/>
    <property type="match status" value="1"/>
</dbReference>
<evidence type="ECO:0008006" key="4">
    <source>
        <dbReference type="Google" id="ProtNLM"/>
    </source>
</evidence>
<protein>
    <recommendedName>
        <fullName evidence="4">Por secretion system C-terminal sorting domain-containing protein</fullName>
    </recommendedName>
</protein>
<comment type="caution">
    <text evidence="2">The sequence shown here is derived from an EMBL/GenBank/DDBJ whole genome shotgun (WGS) entry which is preliminary data.</text>
</comment>
<name>A0ABX0U9M6_9FLAO</name>
<keyword evidence="1" id="KW-0732">Signal</keyword>
<dbReference type="PANTHER" id="PTHR36220">
    <property type="entry name" value="UNNAMED PRODUCT"/>
    <property type="match status" value="1"/>
</dbReference>
<dbReference type="PANTHER" id="PTHR36220:SF1">
    <property type="entry name" value="GAMMA TUBULIN COMPLEX COMPONENT C-TERMINAL DOMAIN-CONTAINING PROTEIN"/>
    <property type="match status" value="1"/>
</dbReference>
<evidence type="ECO:0000256" key="1">
    <source>
        <dbReference type="SAM" id="SignalP"/>
    </source>
</evidence>
<dbReference type="InterPro" id="IPR013519">
    <property type="entry name" value="Int_alpha_beta-p"/>
</dbReference>
<keyword evidence="3" id="KW-1185">Reference proteome</keyword>
<evidence type="ECO:0000313" key="3">
    <source>
        <dbReference type="Proteomes" id="UP000745859"/>
    </source>
</evidence>
<dbReference type="EMBL" id="JAASQL010000001">
    <property type="protein sequence ID" value="NIJ43846.1"/>
    <property type="molecule type" value="Genomic_DNA"/>
</dbReference>
<dbReference type="Proteomes" id="UP000745859">
    <property type="component" value="Unassembled WGS sequence"/>
</dbReference>
<dbReference type="SUPFAM" id="SSF50965">
    <property type="entry name" value="Galactose oxidase, central domain"/>
    <property type="match status" value="1"/>
</dbReference>
<gene>
    <name evidence="2" type="ORF">FHR24_000285</name>
</gene>
<dbReference type="RefSeq" id="WP_167182793.1">
    <property type="nucleotide sequence ID" value="NZ_JAASQL010000001.1"/>
</dbReference>
<accession>A0ABX0U9M6</accession>
<feature type="signal peptide" evidence="1">
    <location>
        <begin position="1"/>
        <end position="20"/>
    </location>
</feature>
<dbReference type="InterPro" id="IPR015915">
    <property type="entry name" value="Kelch-typ_b-propeller"/>
</dbReference>
<feature type="chain" id="PRO_5045853773" description="Por secretion system C-terminal sorting domain-containing protein" evidence="1">
    <location>
        <begin position="21"/>
        <end position="480"/>
    </location>
</feature>
<dbReference type="InterPro" id="IPR011043">
    <property type="entry name" value="Gal_Oxase/kelch_b-propeller"/>
</dbReference>
<organism evidence="2 3">
    <name type="scientific">Wenyingzhuangia heitensis</name>
    <dbReference type="NCBI Taxonomy" id="1487859"/>
    <lineage>
        <taxon>Bacteria</taxon>
        <taxon>Pseudomonadati</taxon>
        <taxon>Bacteroidota</taxon>
        <taxon>Flavobacteriia</taxon>
        <taxon>Flavobacteriales</taxon>
        <taxon>Flavobacteriaceae</taxon>
        <taxon>Wenyingzhuangia</taxon>
    </lineage>
</organism>
<reference evidence="2 3" key="1">
    <citation type="submission" date="2020-03" db="EMBL/GenBank/DDBJ databases">
        <title>Genomic Encyclopedia of Type Strains, Phase IV (KMG-IV): sequencing the most valuable type-strain genomes for metagenomic binning, comparative biology and taxonomic classification.</title>
        <authorList>
            <person name="Goeker M."/>
        </authorList>
    </citation>
    <scope>NUCLEOTIDE SEQUENCE [LARGE SCALE GENOMIC DNA]</scope>
    <source>
        <strain evidence="2 3">DSM 101599</strain>
    </source>
</reference>